<accession>A0ABP8W8T2</accession>
<dbReference type="RefSeq" id="WP_345376945.1">
    <property type="nucleotide sequence ID" value="NZ_BAABLM010000010.1"/>
</dbReference>
<gene>
    <name evidence="1" type="ORF">GCM10025780_32080</name>
</gene>
<evidence type="ECO:0000313" key="2">
    <source>
        <dbReference type="Proteomes" id="UP001501295"/>
    </source>
</evidence>
<dbReference type="EMBL" id="BAABLM010000010">
    <property type="protein sequence ID" value="GAA4683883.1"/>
    <property type="molecule type" value="Genomic_DNA"/>
</dbReference>
<organism evidence="1 2">
    <name type="scientific">Frondihabitans cladoniiphilus</name>
    <dbReference type="NCBI Taxonomy" id="715785"/>
    <lineage>
        <taxon>Bacteria</taxon>
        <taxon>Bacillati</taxon>
        <taxon>Actinomycetota</taxon>
        <taxon>Actinomycetes</taxon>
        <taxon>Micrococcales</taxon>
        <taxon>Microbacteriaceae</taxon>
        <taxon>Frondihabitans</taxon>
    </lineage>
</organism>
<protein>
    <submittedName>
        <fullName evidence="1">Uncharacterized protein</fullName>
    </submittedName>
</protein>
<keyword evidence="2" id="KW-1185">Reference proteome</keyword>
<name>A0ABP8W8T2_9MICO</name>
<proteinExistence type="predicted"/>
<sequence>MSNRVTEGDLVYVGYAIPDTTEDVRDELIDTFEGPMFFWSMLKTGNELEFLPNQDDDDVRFTLKGSGASEDDITVEGAATAVASLDWSTETLDETISWLKRSFVLISQNESLVMDASERIKDDILNGNSFSMPRPGEMENAAHVVVTTLTVPELDEVDAGALKDLGRDGALAWQAADFMEGTYAEMIAGLWAPFYVE</sequence>
<comment type="caution">
    <text evidence="1">The sequence shown here is derived from an EMBL/GenBank/DDBJ whole genome shotgun (WGS) entry which is preliminary data.</text>
</comment>
<evidence type="ECO:0000313" key="1">
    <source>
        <dbReference type="EMBL" id="GAA4683883.1"/>
    </source>
</evidence>
<reference evidence="2" key="1">
    <citation type="journal article" date="2019" name="Int. J. Syst. Evol. Microbiol.">
        <title>The Global Catalogue of Microorganisms (GCM) 10K type strain sequencing project: providing services to taxonomists for standard genome sequencing and annotation.</title>
        <authorList>
            <consortium name="The Broad Institute Genomics Platform"/>
            <consortium name="The Broad Institute Genome Sequencing Center for Infectious Disease"/>
            <person name="Wu L."/>
            <person name="Ma J."/>
        </authorList>
    </citation>
    <scope>NUCLEOTIDE SEQUENCE [LARGE SCALE GENOMIC DNA]</scope>
    <source>
        <strain evidence="2">JCM 18956</strain>
    </source>
</reference>
<dbReference type="Proteomes" id="UP001501295">
    <property type="component" value="Unassembled WGS sequence"/>
</dbReference>